<dbReference type="InterPro" id="IPR042188">
    <property type="entry name" value="MmgE/PrpD_sf_2"/>
</dbReference>
<dbReference type="Pfam" id="PF19305">
    <property type="entry name" value="MmgE_PrpD_C"/>
    <property type="match status" value="1"/>
</dbReference>
<dbReference type="Gene3D" id="1.10.4100.10">
    <property type="entry name" value="2-methylcitrate dehydratase PrpD"/>
    <property type="match status" value="1"/>
</dbReference>
<dbReference type="PANTHER" id="PTHR16943:SF8">
    <property type="entry name" value="2-METHYLCITRATE DEHYDRATASE"/>
    <property type="match status" value="1"/>
</dbReference>
<dbReference type="RefSeq" id="WP_406696105.1">
    <property type="nucleotide sequence ID" value="NZ_CP155447.1"/>
</dbReference>
<dbReference type="InterPro" id="IPR042183">
    <property type="entry name" value="MmgE/PrpD_sf_1"/>
</dbReference>
<protein>
    <submittedName>
        <fullName evidence="4">MmgE/PrpD family protein</fullName>
    </submittedName>
</protein>
<name>A0AAU7CE03_9BACT</name>
<dbReference type="InterPro" id="IPR005656">
    <property type="entry name" value="MmgE_PrpD"/>
</dbReference>
<feature type="domain" description="MmgE/PrpD C-terminal" evidence="3">
    <location>
        <begin position="267"/>
        <end position="433"/>
    </location>
</feature>
<evidence type="ECO:0000259" key="2">
    <source>
        <dbReference type="Pfam" id="PF03972"/>
    </source>
</evidence>
<dbReference type="Pfam" id="PF03972">
    <property type="entry name" value="MmgE_PrpD_N"/>
    <property type="match status" value="1"/>
</dbReference>
<dbReference type="Gene3D" id="3.30.1330.120">
    <property type="entry name" value="2-methylcitrate dehydratase PrpD"/>
    <property type="match status" value="1"/>
</dbReference>
<dbReference type="GO" id="GO:0016829">
    <property type="term" value="F:lyase activity"/>
    <property type="evidence" value="ECO:0007669"/>
    <property type="project" value="InterPro"/>
</dbReference>
<accession>A0AAU7CE03</accession>
<dbReference type="InterPro" id="IPR036148">
    <property type="entry name" value="MmgE/PrpD_sf"/>
</dbReference>
<proteinExistence type="inferred from homology"/>
<evidence type="ECO:0000256" key="1">
    <source>
        <dbReference type="ARBA" id="ARBA00006174"/>
    </source>
</evidence>
<organism evidence="4">
    <name type="scientific">Singulisphaera sp. Ch08</name>
    <dbReference type="NCBI Taxonomy" id="3120278"/>
    <lineage>
        <taxon>Bacteria</taxon>
        <taxon>Pseudomonadati</taxon>
        <taxon>Planctomycetota</taxon>
        <taxon>Planctomycetia</taxon>
        <taxon>Isosphaerales</taxon>
        <taxon>Isosphaeraceae</taxon>
        <taxon>Singulisphaera</taxon>
    </lineage>
</organism>
<dbReference type="SUPFAM" id="SSF103378">
    <property type="entry name" value="2-methylcitrate dehydratase PrpD"/>
    <property type="match status" value="1"/>
</dbReference>
<sequence>MSETLADRLVKFALETRFDDLPEVVILEAKRRLLDAFGCAAGALEEEAPLIARRVAAKVGGDRGSALFGGGRASADWAAFSNGVHIRYLDCNDTYLSLEPAHPSDNWAAVMAAGEEVGADGRAWITAAAIAYEVQCRLCDAASIRARGWDHTTYGSLSTSLAAAKLFGLSHAQAVHALGIAGTTGTALRLTRAGELSMWKGCAFAHAARNGVFAAMLAREGMSGPAPLFEGDMGFCQQVSGPLELPKLGGPSADDWMLPKTSIKFVPAEYHSQSAIAAAFELRSKIGDLTKIRSIEIATFRTAVEIIGQDPEKWRPKTRETADHSLPYCTVVALLDGEVSARQFLPERLSDPALLDLVSRTTVVEDPKLTAGYPAGIPNRVRISLEDGSVLESEVAFPPGHDKNPLTDAQLALKFHGLVDPALGVAQAEKIWNQLSRLESDPKPHESIFLLSAH</sequence>
<comment type="similarity">
    <text evidence="1">Belongs to the PrpD family.</text>
</comment>
<evidence type="ECO:0000259" key="3">
    <source>
        <dbReference type="Pfam" id="PF19305"/>
    </source>
</evidence>
<dbReference type="EMBL" id="CP155447">
    <property type="protein sequence ID" value="XBH03372.1"/>
    <property type="molecule type" value="Genomic_DNA"/>
</dbReference>
<dbReference type="AlphaFoldDB" id="A0AAU7CE03"/>
<dbReference type="InterPro" id="IPR045337">
    <property type="entry name" value="MmgE_PrpD_C"/>
</dbReference>
<reference evidence="4" key="1">
    <citation type="submission" date="2024-05" db="EMBL/GenBank/DDBJ databases">
        <title>Planctomycetes of the genus Singulisphaera possess chitinolytic capabilities.</title>
        <authorList>
            <person name="Ivanova A."/>
        </authorList>
    </citation>
    <scope>NUCLEOTIDE SEQUENCE</scope>
    <source>
        <strain evidence="4">Ch08T</strain>
    </source>
</reference>
<feature type="domain" description="MmgE/PrpD N-terminal" evidence="2">
    <location>
        <begin position="8"/>
        <end position="242"/>
    </location>
</feature>
<gene>
    <name evidence="4" type="ORF">V5E97_34440</name>
</gene>
<evidence type="ECO:0000313" key="4">
    <source>
        <dbReference type="EMBL" id="XBH03372.1"/>
    </source>
</evidence>
<dbReference type="PANTHER" id="PTHR16943">
    <property type="entry name" value="2-METHYLCITRATE DEHYDRATASE-RELATED"/>
    <property type="match status" value="1"/>
</dbReference>
<dbReference type="InterPro" id="IPR045336">
    <property type="entry name" value="MmgE_PrpD_N"/>
</dbReference>